<dbReference type="SUPFAM" id="SSF52540">
    <property type="entry name" value="P-loop containing nucleoside triphosphate hydrolases"/>
    <property type="match status" value="1"/>
</dbReference>
<dbReference type="EMBL" id="OBEA01000001">
    <property type="protein sequence ID" value="SNY38761.1"/>
    <property type="molecule type" value="Genomic_DNA"/>
</dbReference>
<evidence type="ECO:0000313" key="4">
    <source>
        <dbReference type="EMBL" id="SNY38761.1"/>
    </source>
</evidence>
<keyword evidence="2" id="KW-0100">Branched-chain amino acid biosynthesis</keyword>
<dbReference type="InterPro" id="IPR027417">
    <property type="entry name" value="P-loop_NTPase"/>
</dbReference>
<evidence type="ECO:0000313" key="6">
    <source>
        <dbReference type="Proteomes" id="UP000231702"/>
    </source>
</evidence>
<evidence type="ECO:0000256" key="1">
    <source>
        <dbReference type="ARBA" id="ARBA00009320"/>
    </source>
</evidence>
<evidence type="ECO:0000313" key="3">
    <source>
        <dbReference type="EMBL" id="PJE27577.1"/>
    </source>
</evidence>
<dbReference type="InterPro" id="IPR050571">
    <property type="entry name" value="Class-IV_PLP-Dep_Aminotrnsfr"/>
</dbReference>
<accession>A0A285HVK8</accession>
<sequence length="237" mass="26163">MKIACWSGPRNISTAMMYAFGNRADFSAVDEPFYAAYLALTGREHPMGDQILASQPQDPAEVVAAIKGPDATPHIYHKHMAQHMIPEVPRDWFADMKHVFLIRHPARVVASFSAKYDNPELSEIGFVQQAELYEQLLTEGHSPVVIDSVDIRADPEGMLRALCDRLGLDWDPAMLSWEAGPKPHDGVWAAHWYNAVHGSTGFAGAEGEMPELEGEMKALAEAALPSYALLQAVRLRA</sequence>
<dbReference type="OrthoDB" id="272985at2"/>
<comment type="similarity">
    <text evidence="1">Belongs to the class-IV pyridoxal-phosphate-dependent aminotransferase family.</text>
</comment>
<dbReference type="AlphaFoldDB" id="A0A285HVK8"/>
<keyword evidence="6" id="KW-1185">Reference proteome</keyword>
<gene>
    <name evidence="3" type="ORF">CVM39_13400</name>
    <name evidence="4" type="ORF">SAMN06297129_0481</name>
</gene>
<dbReference type="PANTHER" id="PTHR42743">
    <property type="entry name" value="AMINO-ACID AMINOTRANSFERASE"/>
    <property type="match status" value="1"/>
</dbReference>
<dbReference type="Pfam" id="PF19798">
    <property type="entry name" value="Sulfotransfer_5"/>
    <property type="match status" value="1"/>
</dbReference>
<protein>
    <submittedName>
        <fullName evidence="3">Sulfotransferase family protein</fullName>
    </submittedName>
</protein>
<evidence type="ECO:0000256" key="2">
    <source>
        <dbReference type="ARBA" id="ARBA00023304"/>
    </source>
</evidence>
<organism evidence="4 5">
    <name type="scientific">Pseudooceanicola antarcticus</name>
    <dbReference type="NCBI Taxonomy" id="1247613"/>
    <lineage>
        <taxon>Bacteria</taxon>
        <taxon>Pseudomonadati</taxon>
        <taxon>Pseudomonadota</taxon>
        <taxon>Alphaproteobacteria</taxon>
        <taxon>Rhodobacterales</taxon>
        <taxon>Paracoccaceae</taxon>
        <taxon>Pseudooceanicola</taxon>
    </lineage>
</organism>
<name>A0A285HVK8_9RHOB</name>
<reference evidence="3 6" key="2">
    <citation type="journal article" date="2018" name="Int. J. Syst. Evol. Microbiol.">
        <title>Pseudooceanicola lipolyticus sp. nov., a marine alphaproteobacterium, reclassification of Oceanicola flagellatus as Pseudooceanicola flagellatus comb. nov. and emended description of the genus Pseudooceanicola.</title>
        <authorList>
            <person name="Huang M.-M."/>
            <person name="Guo L.-L."/>
            <person name="Wu Y.-H."/>
            <person name="Lai Q.-L."/>
            <person name="Shao Z.-Z."/>
            <person name="Wang C.-S."/>
            <person name="Wu M."/>
            <person name="Xu X.-W."/>
        </authorList>
    </citation>
    <scope>NUCLEOTIDE SEQUENCE [LARGE SCALE GENOMIC DNA]</scope>
    <source>
        <strain evidence="3 6">Ar-45</strain>
    </source>
</reference>
<dbReference type="Proteomes" id="UP000231702">
    <property type="component" value="Unassembled WGS sequence"/>
</dbReference>
<dbReference type="GO" id="GO:0009082">
    <property type="term" value="P:branched-chain amino acid biosynthetic process"/>
    <property type="evidence" value="ECO:0007669"/>
    <property type="project" value="UniProtKB-KW"/>
</dbReference>
<evidence type="ECO:0000313" key="5">
    <source>
        <dbReference type="Proteomes" id="UP000231655"/>
    </source>
</evidence>
<keyword evidence="2" id="KW-0028">Amino-acid biosynthesis</keyword>
<dbReference type="Gene3D" id="3.40.50.300">
    <property type="entry name" value="P-loop containing nucleotide triphosphate hydrolases"/>
    <property type="match status" value="1"/>
</dbReference>
<dbReference type="RefSeq" id="WP_097144261.1">
    <property type="nucleotide sequence ID" value="NZ_OBEA01000001.1"/>
</dbReference>
<reference evidence="4 5" key="1">
    <citation type="submission" date="2017-09" db="EMBL/GenBank/DDBJ databases">
        <authorList>
            <person name="Ehlers B."/>
            <person name="Leendertz F.H."/>
        </authorList>
    </citation>
    <scope>NUCLEOTIDE SEQUENCE [LARGE SCALE GENOMIC DNA]</scope>
    <source>
        <strain evidence="4 5">CGMCC 1.12662</strain>
    </source>
</reference>
<dbReference type="PANTHER" id="PTHR42743:SF11">
    <property type="entry name" value="AMINODEOXYCHORISMATE LYASE"/>
    <property type="match status" value="1"/>
</dbReference>
<dbReference type="Proteomes" id="UP000231655">
    <property type="component" value="Unassembled WGS sequence"/>
</dbReference>
<dbReference type="EMBL" id="PGTD01000017">
    <property type="protein sequence ID" value="PJE27577.1"/>
    <property type="molecule type" value="Genomic_DNA"/>
</dbReference>
<proteinExistence type="inferred from homology"/>